<organism evidence="1 2">
    <name type="scientific">Puccinia coronata f. sp. avenae</name>
    <dbReference type="NCBI Taxonomy" id="200324"/>
    <lineage>
        <taxon>Eukaryota</taxon>
        <taxon>Fungi</taxon>
        <taxon>Dikarya</taxon>
        <taxon>Basidiomycota</taxon>
        <taxon>Pucciniomycotina</taxon>
        <taxon>Pucciniomycetes</taxon>
        <taxon>Pucciniales</taxon>
        <taxon>Pucciniaceae</taxon>
        <taxon>Puccinia</taxon>
    </lineage>
</organism>
<comment type="caution">
    <text evidence="1">The sequence shown here is derived from an EMBL/GenBank/DDBJ whole genome shotgun (WGS) entry which is preliminary data.</text>
</comment>
<gene>
    <name evidence="1" type="ORF">PCANC_24962</name>
</gene>
<evidence type="ECO:0000313" key="2">
    <source>
        <dbReference type="Proteomes" id="UP000235388"/>
    </source>
</evidence>
<dbReference type="EMBL" id="PGCJ01001211">
    <property type="protein sequence ID" value="PLW07656.1"/>
    <property type="molecule type" value="Genomic_DNA"/>
</dbReference>
<accession>A0A2N5S339</accession>
<proteinExistence type="predicted"/>
<reference evidence="1 2" key="1">
    <citation type="submission" date="2017-11" db="EMBL/GenBank/DDBJ databases">
        <title>De novo assembly and phasing of dikaryotic genomes from two isolates of Puccinia coronata f. sp. avenae, the causal agent of oat crown rust.</title>
        <authorList>
            <person name="Miller M.E."/>
            <person name="Zhang Y."/>
            <person name="Omidvar V."/>
            <person name="Sperschneider J."/>
            <person name="Schwessinger B."/>
            <person name="Raley C."/>
            <person name="Palmer J.M."/>
            <person name="Garnica D."/>
            <person name="Upadhyaya N."/>
            <person name="Rathjen J."/>
            <person name="Taylor J.M."/>
            <person name="Park R.F."/>
            <person name="Dodds P.N."/>
            <person name="Hirsch C.D."/>
            <person name="Kianian S.F."/>
            <person name="Figueroa M."/>
        </authorList>
    </citation>
    <scope>NUCLEOTIDE SEQUENCE [LARGE SCALE GENOMIC DNA]</scope>
    <source>
        <strain evidence="1">12NC29</strain>
    </source>
</reference>
<sequence>MLFGIVSVYRVTKIRLEHEVTSKSSSCVFMFLELRDMLGKSLLSLLLISIPVARNKPAHIPSIELDGIGESSVAFESK</sequence>
<protein>
    <submittedName>
        <fullName evidence="1">Uncharacterized protein</fullName>
    </submittedName>
</protein>
<keyword evidence="2" id="KW-1185">Reference proteome</keyword>
<name>A0A2N5S339_9BASI</name>
<dbReference type="AlphaFoldDB" id="A0A2N5S339"/>
<evidence type="ECO:0000313" key="1">
    <source>
        <dbReference type="EMBL" id="PLW07656.1"/>
    </source>
</evidence>
<dbReference type="Proteomes" id="UP000235388">
    <property type="component" value="Unassembled WGS sequence"/>
</dbReference>